<evidence type="ECO:0000259" key="1">
    <source>
        <dbReference type="Pfam" id="PF05699"/>
    </source>
</evidence>
<evidence type="ECO:0000313" key="3">
    <source>
        <dbReference type="Proteomes" id="UP000615446"/>
    </source>
</evidence>
<organism evidence="2 3">
    <name type="scientific">Rhizophagus clarus</name>
    <dbReference type="NCBI Taxonomy" id="94130"/>
    <lineage>
        <taxon>Eukaryota</taxon>
        <taxon>Fungi</taxon>
        <taxon>Fungi incertae sedis</taxon>
        <taxon>Mucoromycota</taxon>
        <taxon>Glomeromycotina</taxon>
        <taxon>Glomeromycetes</taxon>
        <taxon>Glomerales</taxon>
        <taxon>Glomeraceae</taxon>
        <taxon>Rhizophagus</taxon>
    </lineage>
</organism>
<dbReference type="Proteomes" id="UP000615446">
    <property type="component" value="Unassembled WGS sequence"/>
</dbReference>
<reference evidence="2" key="1">
    <citation type="submission" date="2019-10" db="EMBL/GenBank/DDBJ databases">
        <title>Conservation and host-specific expression of non-tandemly repeated heterogenous ribosome RNA gene in arbuscular mycorrhizal fungi.</title>
        <authorList>
            <person name="Maeda T."/>
            <person name="Kobayashi Y."/>
            <person name="Nakagawa T."/>
            <person name="Ezawa T."/>
            <person name="Yamaguchi K."/>
            <person name="Bino T."/>
            <person name="Nishimoto Y."/>
            <person name="Shigenobu S."/>
            <person name="Kawaguchi M."/>
        </authorList>
    </citation>
    <scope>NUCLEOTIDE SEQUENCE</scope>
    <source>
        <strain evidence="2">HR1</strain>
    </source>
</reference>
<feature type="domain" description="HAT C-terminal dimerisation" evidence="1">
    <location>
        <begin position="213"/>
        <end position="284"/>
    </location>
</feature>
<dbReference type="InterPro" id="IPR012337">
    <property type="entry name" value="RNaseH-like_sf"/>
</dbReference>
<dbReference type="EMBL" id="BLAL01000356">
    <property type="protein sequence ID" value="GET04637.1"/>
    <property type="molecule type" value="Genomic_DNA"/>
</dbReference>
<protein>
    <submittedName>
        <fullName evidence="2">Transcription factor E2F6 isoform X2</fullName>
    </submittedName>
</protein>
<proteinExistence type="predicted"/>
<dbReference type="SUPFAM" id="SSF53098">
    <property type="entry name" value="Ribonuclease H-like"/>
    <property type="match status" value="1"/>
</dbReference>
<dbReference type="AlphaFoldDB" id="A0A8H3MHR3"/>
<evidence type="ECO:0000313" key="2">
    <source>
        <dbReference type="EMBL" id="GET04637.1"/>
    </source>
</evidence>
<name>A0A8H3MHR3_9GLOM</name>
<dbReference type="InterPro" id="IPR008906">
    <property type="entry name" value="HATC_C_dom"/>
</dbReference>
<accession>A0A8H3MHR3</accession>
<comment type="caution">
    <text evidence="2">The sequence shown here is derived from an EMBL/GenBank/DDBJ whole genome shotgun (WGS) entry which is preliminary data.</text>
</comment>
<gene>
    <name evidence="2" type="ORF">RCL2_003093600</name>
</gene>
<sequence length="287" mass="34253">MNLVGECWMDYSYFKLLDNITSNIKSSFVHSSARKRRWISYLSTSAIRNPTLPPFFEIPEELDNSSPNITLPPLPVKTRWCSWFRFVFWLSNYIPYIVSFFIEEERLDNSSKAICDLGRTFQDFQLVFNFEIMVLFIKCNANRFVSDLEFFKIRNKPLAAFVANRVNQTQATLEYDKWNKHIQHHSALPLFRDIQCFDPRFIHEWSIYCRLEEIIEEGELDLDKYWKEKCTILPNLSKIAQIYIWLSVAGVDVERSFSNYKNILNERRTRLSEKSISMLNFLYHNQN</sequence>
<dbReference type="GO" id="GO:0046983">
    <property type="term" value="F:protein dimerization activity"/>
    <property type="evidence" value="ECO:0007669"/>
    <property type="project" value="InterPro"/>
</dbReference>
<dbReference type="OrthoDB" id="6596666at2759"/>
<dbReference type="Pfam" id="PF05699">
    <property type="entry name" value="Dimer_Tnp_hAT"/>
    <property type="match status" value="1"/>
</dbReference>